<comment type="similarity">
    <text evidence="16">Belongs to the protein kinase superfamily.</text>
</comment>
<dbReference type="CDD" id="cd14066">
    <property type="entry name" value="STKc_IRAK"/>
    <property type="match status" value="1"/>
</dbReference>
<evidence type="ECO:0000256" key="7">
    <source>
        <dbReference type="ARBA" id="ARBA00022737"/>
    </source>
</evidence>
<dbReference type="Pfam" id="PF00069">
    <property type="entry name" value="Pkinase"/>
    <property type="match status" value="1"/>
</dbReference>
<evidence type="ECO:0000256" key="11">
    <source>
        <dbReference type="ARBA" id="ARBA00022989"/>
    </source>
</evidence>
<keyword evidence="5" id="KW-0812">Transmembrane</keyword>
<evidence type="ECO:0000259" key="17">
    <source>
        <dbReference type="PROSITE" id="PS50011"/>
    </source>
</evidence>
<dbReference type="GO" id="GO:0005524">
    <property type="term" value="F:ATP binding"/>
    <property type="evidence" value="ECO:0007669"/>
    <property type="project" value="UniProtKB-UniRule"/>
</dbReference>
<evidence type="ECO:0000313" key="18">
    <source>
        <dbReference type="EMBL" id="KAG8043945.1"/>
    </source>
</evidence>
<dbReference type="InterPro" id="IPR052059">
    <property type="entry name" value="CR_Ser/Thr_kinase"/>
</dbReference>
<dbReference type="InterPro" id="IPR008271">
    <property type="entry name" value="Ser/Thr_kinase_AS"/>
</dbReference>
<dbReference type="PANTHER" id="PTHR47973">
    <property type="entry name" value="CYSTEINE-RICH RECEPTOR-LIKE PROTEIN KINASE 3"/>
    <property type="match status" value="1"/>
</dbReference>
<dbReference type="GO" id="GO:0004674">
    <property type="term" value="F:protein serine/threonine kinase activity"/>
    <property type="evidence" value="ECO:0007669"/>
    <property type="project" value="UniProtKB-KW"/>
</dbReference>
<feature type="binding site" evidence="15">
    <location>
        <position position="155"/>
    </location>
    <ligand>
        <name>ATP</name>
        <dbReference type="ChEBI" id="CHEBI:30616"/>
    </ligand>
</feature>
<gene>
    <name evidence="18" type="ORF">GUJ93_ZPchr0458g22811</name>
</gene>
<dbReference type="InterPro" id="IPR017441">
    <property type="entry name" value="Protein_kinase_ATP_BS"/>
</dbReference>
<keyword evidence="11" id="KW-1133">Transmembrane helix</keyword>
<dbReference type="PROSITE" id="PS00108">
    <property type="entry name" value="PROTEIN_KINASE_ST"/>
    <property type="match status" value="1"/>
</dbReference>
<evidence type="ECO:0000256" key="5">
    <source>
        <dbReference type="ARBA" id="ARBA00022692"/>
    </source>
</evidence>
<dbReference type="OrthoDB" id="4062651at2759"/>
<keyword evidence="7" id="KW-0677">Repeat</keyword>
<name>A0A8J5REK2_ZIZPA</name>
<keyword evidence="2 16" id="KW-0723">Serine/threonine-protein kinase</keyword>
<evidence type="ECO:0000256" key="14">
    <source>
        <dbReference type="ARBA" id="ARBA00023180"/>
    </source>
</evidence>
<evidence type="ECO:0000313" key="19">
    <source>
        <dbReference type="Proteomes" id="UP000729402"/>
    </source>
</evidence>
<dbReference type="InterPro" id="IPR000719">
    <property type="entry name" value="Prot_kinase_dom"/>
</dbReference>
<dbReference type="FunFam" id="3.30.200.20:FF:000225">
    <property type="entry name" value="cold-responsive protein kinase 1"/>
    <property type="match status" value="1"/>
</dbReference>
<comment type="caution">
    <text evidence="18">The sequence shown here is derived from an EMBL/GenBank/DDBJ whole genome shotgun (WGS) entry which is preliminary data.</text>
</comment>
<reference evidence="18" key="1">
    <citation type="journal article" date="2021" name="bioRxiv">
        <title>Whole Genome Assembly and Annotation of Northern Wild Rice, Zizania palustris L., Supports a Whole Genome Duplication in the Zizania Genus.</title>
        <authorList>
            <person name="Haas M."/>
            <person name="Kono T."/>
            <person name="Macchietto M."/>
            <person name="Millas R."/>
            <person name="McGilp L."/>
            <person name="Shao M."/>
            <person name="Duquette J."/>
            <person name="Hirsch C.N."/>
            <person name="Kimball J."/>
        </authorList>
    </citation>
    <scope>NUCLEOTIDE SEQUENCE</scope>
    <source>
        <tissue evidence="18">Fresh leaf tissue</tissue>
    </source>
</reference>
<evidence type="ECO:0000256" key="13">
    <source>
        <dbReference type="ARBA" id="ARBA00023170"/>
    </source>
</evidence>
<evidence type="ECO:0000256" key="12">
    <source>
        <dbReference type="ARBA" id="ARBA00023136"/>
    </source>
</evidence>
<keyword evidence="10 15" id="KW-0067">ATP-binding</keyword>
<dbReference type="GO" id="GO:0016020">
    <property type="term" value="C:membrane"/>
    <property type="evidence" value="ECO:0007669"/>
    <property type="project" value="UniProtKB-SubCell"/>
</dbReference>
<evidence type="ECO:0000256" key="6">
    <source>
        <dbReference type="ARBA" id="ARBA00022729"/>
    </source>
</evidence>
<accession>A0A8J5REK2</accession>
<reference evidence="18" key="2">
    <citation type="submission" date="2021-02" db="EMBL/GenBank/DDBJ databases">
        <authorList>
            <person name="Kimball J.A."/>
            <person name="Haas M.W."/>
            <person name="Macchietto M."/>
            <person name="Kono T."/>
            <person name="Duquette J."/>
            <person name="Shao M."/>
        </authorList>
    </citation>
    <scope>NUCLEOTIDE SEQUENCE</scope>
    <source>
        <tissue evidence="18">Fresh leaf tissue</tissue>
    </source>
</reference>
<evidence type="ECO:0000256" key="3">
    <source>
        <dbReference type="ARBA" id="ARBA00022553"/>
    </source>
</evidence>
<keyword evidence="8 15" id="KW-0547">Nucleotide-binding</keyword>
<keyword evidence="12" id="KW-0472">Membrane</keyword>
<evidence type="ECO:0000256" key="1">
    <source>
        <dbReference type="ARBA" id="ARBA00004167"/>
    </source>
</evidence>
<keyword evidence="9" id="KW-0418">Kinase</keyword>
<proteinExistence type="inferred from homology"/>
<keyword evidence="14" id="KW-0325">Glycoprotein</keyword>
<keyword evidence="3" id="KW-0597">Phosphoprotein</keyword>
<keyword evidence="4" id="KW-0808">Transferase</keyword>
<dbReference type="SMART" id="SM00220">
    <property type="entry name" value="S_TKc"/>
    <property type="match status" value="1"/>
</dbReference>
<dbReference type="AlphaFoldDB" id="A0A8J5REK2"/>
<evidence type="ECO:0000256" key="16">
    <source>
        <dbReference type="RuleBase" id="RU000304"/>
    </source>
</evidence>
<keyword evidence="19" id="KW-1185">Reference proteome</keyword>
<evidence type="ECO:0000256" key="9">
    <source>
        <dbReference type="ARBA" id="ARBA00022777"/>
    </source>
</evidence>
<dbReference type="FunFam" id="1.10.510.10:FF:000044">
    <property type="entry name" value="Putative LRR receptor-like serine/threonine-protein kinase"/>
    <property type="match status" value="1"/>
</dbReference>
<feature type="domain" description="Protein kinase" evidence="17">
    <location>
        <begin position="127"/>
        <end position="396"/>
    </location>
</feature>
<evidence type="ECO:0000256" key="2">
    <source>
        <dbReference type="ARBA" id="ARBA00022527"/>
    </source>
</evidence>
<keyword evidence="13" id="KW-0675">Receptor</keyword>
<protein>
    <recommendedName>
        <fullName evidence="17">Protein kinase domain-containing protein</fullName>
    </recommendedName>
</protein>
<dbReference type="Proteomes" id="UP000729402">
    <property type="component" value="Unassembled WGS sequence"/>
</dbReference>
<dbReference type="EMBL" id="JAAALK010000953">
    <property type="protein sequence ID" value="KAG8043945.1"/>
    <property type="molecule type" value="Genomic_DNA"/>
</dbReference>
<evidence type="ECO:0000256" key="15">
    <source>
        <dbReference type="PROSITE-ProRule" id="PRU10141"/>
    </source>
</evidence>
<organism evidence="18 19">
    <name type="scientific">Zizania palustris</name>
    <name type="common">Northern wild rice</name>
    <dbReference type="NCBI Taxonomy" id="103762"/>
    <lineage>
        <taxon>Eukaryota</taxon>
        <taxon>Viridiplantae</taxon>
        <taxon>Streptophyta</taxon>
        <taxon>Embryophyta</taxon>
        <taxon>Tracheophyta</taxon>
        <taxon>Spermatophyta</taxon>
        <taxon>Magnoliopsida</taxon>
        <taxon>Liliopsida</taxon>
        <taxon>Poales</taxon>
        <taxon>Poaceae</taxon>
        <taxon>BOP clade</taxon>
        <taxon>Oryzoideae</taxon>
        <taxon>Oryzeae</taxon>
        <taxon>Zizaniinae</taxon>
        <taxon>Zizania</taxon>
    </lineage>
</organism>
<keyword evidence="6" id="KW-0732">Signal</keyword>
<comment type="subcellular location">
    <subcellularLocation>
        <location evidence="1">Membrane</location>
        <topology evidence="1">Single-pass membrane protein</topology>
    </subcellularLocation>
</comment>
<evidence type="ECO:0000256" key="4">
    <source>
        <dbReference type="ARBA" id="ARBA00022679"/>
    </source>
</evidence>
<evidence type="ECO:0000256" key="10">
    <source>
        <dbReference type="ARBA" id="ARBA00022840"/>
    </source>
</evidence>
<dbReference type="PROSITE" id="PS50011">
    <property type="entry name" value="PROTEIN_KINASE_DOM"/>
    <property type="match status" value="1"/>
</dbReference>
<dbReference type="PROSITE" id="PS00107">
    <property type="entry name" value="PROTEIN_KINASE_ATP"/>
    <property type="match status" value="1"/>
</dbReference>
<sequence length="456" mass="50965">MERRSVYATTSSPSCHAIQFHYFSCFRGVRPFPSPSFPRTIFAVAFFIAASAEEIAERGKDKLPLKTHLLHVEVYKTAITTEDMNWCCVPKPNKRENPYPRGIGGISSEKNIRLFSYSELRSATDNFNRSHKIGRGGFGTVYKGTTRNARDVAVKVLSAESRQGIREFLTEIDVITNVKHPNLVELIGCCVEGNNRILVYEYLENSSLDRALLGSNSEPANFTWSIRSAICIGIARGLAYLHEEIASPIVHRDIKASNILLDKNYNPKIGDFGLAKLFPDNITHISTRVAGTTGYLAPEYAWHGQLTKRADIYSFGVLVLEIVSGKSSSRSIMADDKILLEKAWELYEAGKLKELVDPEIGDYPEEEVLRYIKTALFCTQAAAARRPPMPQVETMLSKPIRINERELTAPGYIHDYNSTVSKATNSSNSRFKNSTSEASDMFSTVIPQTVSEMSPR</sequence>
<evidence type="ECO:0000256" key="8">
    <source>
        <dbReference type="ARBA" id="ARBA00022741"/>
    </source>
</evidence>